<protein>
    <recommendedName>
        <fullName evidence="7">Lipopolysaccharide assembly protein A domain-containing protein</fullName>
    </recommendedName>
</protein>
<evidence type="ECO:0000256" key="1">
    <source>
        <dbReference type="ARBA" id="ARBA00022475"/>
    </source>
</evidence>
<evidence type="ECO:0000256" key="5">
    <source>
        <dbReference type="SAM" id="MobiDB-lite"/>
    </source>
</evidence>
<keyword evidence="1" id="KW-1003">Cell membrane</keyword>
<evidence type="ECO:0000256" key="2">
    <source>
        <dbReference type="ARBA" id="ARBA00022692"/>
    </source>
</evidence>
<dbReference type="EMBL" id="LQPR01000004">
    <property type="protein sequence ID" value="ORW75099.1"/>
    <property type="molecule type" value="Genomic_DNA"/>
</dbReference>
<accession>A0AAJ3NTB7</accession>
<evidence type="ECO:0000256" key="3">
    <source>
        <dbReference type="ARBA" id="ARBA00022989"/>
    </source>
</evidence>
<keyword evidence="9" id="KW-1185">Reference proteome</keyword>
<evidence type="ECO:0000256" key="6">
    <source>
        <dbReference type="SAM" id="Phobius"/>
    </source>
</evidence>
<sequence length="109" mass="11445">MSTNPSVPSQPSPGPATVATPRAGRSSFTRLAAAWWALVVGLLILVVLLVFVAQNTDSVTAHFLMLHWNLPVGVGYLLAAVAGATTTVLVGASRMIQLRRAAKKNLTPL</sequence>
<keyword evidence="2 6" id="KW-0812">Transmembrane</keyword>
<dbReference type="AlphaFoldDB" id="A0AAJ3NTB7"/>
<feature type="transmembrane region" description="Helical" evidence="6">
    <location>
        <begin position="31"/>
        <end position="53"/>
    </location>
</feature>
<dbReference type="Pfam" id="PF06305">
    <property type="entry name" value="LapA_dom"/>
    <property type="match status" value="1"/>
</dbReference>
<feature type="domain" description="Lipopolysaccharide assembly protein A" evidence="7">
    <location>
        <begin position="54"/>
        <end position="104"/>
    </location>
</feature>
<organism evidence="8 9">
    <name type="scientific">Mycobacterium saskatchewanense</name>
    <dbReference type="NCBI Taxonomy" id="220927"/>
    <lineage>
        <taxon>Bacteria</taxon>
        <taxon>Bacillati</taxon>
        <taxon>Actinomycetota</taxon>
        <taxon>Actinomycetes</taxon>
        <taxon>Mycobacteriales</taxon>
        <taxon>Mycobacteriaceae</taxon>
        <taxon>Mycobacterium</taxon>
        <taxon>Mycobacterium simiae complex</taxon>
    </lineage>
</organism>
<gene>
    <name evidence="8" type="ORF">AWC23_03650</name>
</gene>
<feature type="region of interest" description="Disordered" evidence="5">
    <location>
        <begin position="1"/>
        <end position="21"/>
    </location>
</feature>
<dbReference type="Proteomes" id="UP000193387">
    <property type="component" value="Unassembled WGS sequence"/>
</dbReference>
<reference evidence="8 9" key="1">
    <citation type="submission" date="2016-01" db="EMBL/GenBank/DDBJ databases">
        <title>The new phylogeny of the genus Mycobacterium.</title>
        <authorList>
            <person name="Tarcisio F."/>
            <person name="Conor M."/>
            <person name="Antonella G."/>
            <person name="Elisabetta G."/>
            <person name="Giulia F.S."/>
            <person name="Sara T."/>
            <person name="Anna F."/>
            <person name="Clotilde B."/>
            <person name="Roberto B."/>
            <person name="Veronica D.S."/>
            <person name="Fabio R."/>
            <person name="Monica P."/>
            <person name="Olivier J."/>
            <person name="Enrico T."/>
            <person name="Nicola S."/>
        </authorList>
    </citation>
    <scope>NUCLEOTIDE SEQUENCE [LARGE SCALE GENOMIC DNA]</scope>
    <source>
        <strain evidence="8 9">DSM 44616</strain>
    </source>
</reference>
<dbReference type="InterPro" id="IPR010445">
    <property type="entry name" value="LapA_dom"/>
</dbReference>
<proteinExistence type="predicted"/>
<comment type="caution">
    <text evidence="8">The sequence shown here is derived from an EMBL/GenBank/DDBJ whole genome shotgun (WGS) entry which is preliminary data.</text>
</comment>
<evidence type="ECO:0000313" key="8">
    <source>
        <dbReference type="EMBL" id="ORW75099.1"/>
    </source>
</evidence>
<dbReference type="GO" id="GO:0005886">
    <property type="term" value="C:plasma membrane"/>
    <property type="evidence" value="ECO:0007669"/>
    <property type="project" value="InterPro"/>
</dbReference>
<keyword evidence="3 6" id="KW-1133">Transmembrane helix</keyword>
<evidence type="ECO:0000256" key="4">
    <source>
        <dbReference type="ARBA" id="ARBA00023136"/>
    </source>
</evidence>
<keyword evidence="4 6" id="KW-0472">Membrane</keyword>
<evidence type="ECO:0000259" key="7">
    <source>
        <dbReference type="Pfam" id="PF06305"/>
    </source>
</evidence>
<name>A0AAJ3NTB7_9MYCO</name>
<feature type="transmembrane region" description="Helical" evidence="6">
    <location>
        <begin position="73"/>
        <end position="96"/>
    </location>
</feature>
<evidence type="ECO:0000313" key="9">
    <source>
        <dbReference type="Proteomes" id="UP000193387"/>
    </source>
</evidence>